<keyword evidence="8" id="KW-0067">ATP-binding</keyword>
<feature type="compositionally biased region" description="Basic and acidic residues" evidence="13">
    <location>
        <begin position="653"/>
        <end position="662"/>
    </location>
</feature>
<feature type="transmembrane region" description="Helical" evidence="14">
    <location>
        <begin position="180"/>
        <end position="198"/>
    </location>
</feature>
<feature type="transmembrane region" description="Helical" evidence="14">
    <location>
        <begin position="954"/>
        <end position="975"/>
    </location>
</feature>
<dbReference type="PROSITE" id="PS50929">
    <property type="entry name" value="ABC_TM1F"/>
    <property type="match status" value="2"/>
</dbReference>
<dbReference type="InterPro" id="IPR003439">
    <property type="entry name" value="ABC_transporter-like_ATP-bd"/>
</dbReference>
<evidence type="ECO:0000256" key="3">
    <source>
        <dbReference type="ARBA" id="ARBA00022448"/>
    </source>
</evidence>
<feature type="transmembrane region" description="Helical" evidence="14">
    <location>
        <begin position="690"/>
        <end position="722"/>
    </location>
</feature>
<dbReference type="SUPFAM" id="SSF90123">
    <property type="entry name" value="ABC transporter transmembrane region"/>
    <property type="match status" value="2"/>
</dbReference>
<dbReference type="GO" id="GO:0015421">
    <property type="term" value="F:ABC-type oligopeptide transporter activity"/>
    <property type="evidence" value="ECO:0007669"/>
    <property type="project" value="TreeGrafter"/>
</dbReference>
<keyword evidence="6" id="KW-0677">Repeat</keyword>
<feature type="domain" description="ABC transmembrane type-1" evidence="16">
    <location>
        <begin position="53"/>
        <end position="347"/>
    </location>
</feature>
<keyword evidence="4" id="KW-1003">Cell membrane</keyword>
<evidence type="ECO:0000256" key="9">
    <source>
        <dbReference type="ARBA" id="ARBA00022967"/>
    </source>
</evidence>
<dbReference type="InterPro" id="IPR017871">
    <property type="entry name" value="ABC_transporter-like_CS"/>
</dbReference>
<feature type="transmembrane region" description="Helical" evidence="14">
    <location>
        <begin position="283"/>
        <end position="306"/>
    </location>
</feature>
<dbReference type="GeneTree" id="ENSGT00940000155287"/>
<dbReference type="AlphaFoldDB" id="A0A8C4X1T1"/>
<feature type="transmembrane region" description="Helical" evidence="14">
    <location>
        <begin position="105"/>
        <end position="126"/>
    </location>
</feature>
<keyword evidence="5 14" id="KW-0812">Transmembrane</keyword>
<feature type="compositionally biased region" description="Polar residues" evidence="13">
    <location>
        <begin position="630"/>
        <end position="652"/>
    </location>
</feature>
<dbReference type="CDD" id="cd18578">
    <property type="entry name" value="ABC_6TM_Pgp_ABCB1_D2_like"/>
    <property type="match status" value="1"/>
</dbReference>
<keyword evidence="10 14" id="KW-1133">Transmembrane helix</keyword>
<dbReference type="GO" id="GO:0005743">
    <property type="term" value="C:mitochondrial inner membrane"/>
    <property type="evidence" value="ECO:0007669"/>
    <property type="project" value="TreeGrafter"/>
</dbReference>
<dbReference type="InterPro" id="IPR011527">
    <property type="entry name" value="ABC1_TM_dom"/>
</dbReference>
<keyword evidence="9" id="KW-1278">Translocase</keyword>
<comment type="subcellular location">
    <subcellularLocation>
        <location evidence="1">Cell membrane</location>
        <topology evidence="1">Multi-pass membrane protein</topology>
    </subcellularLocation>
</comment>
<feature type="domain" description="ABC transmembrane type-1" evidence="16">
    <location>
        <begin position="693"/>
        <end position="979"/>
    </location>
</feature>
<keyword evidence="7" id="KW-0547">Nucleotide-binding</keyword>
<dbReference type="GO" id="GO:0005886">
    <property type="term" value="C:plasma membrane"/>
    <property type="evidence" value="ECO:0007669"/>
    <property type="project" value="UniProtKB-SubCell"/>
</dbReference>
<name>A0A8C4X1T1_EPTBU</name>
<evidence type="ECO:0000256" key="1">
    <source>
        <dbReference type="ARBA" id="ARBA00004651"/>
    </source>
</evidence>
<dbReference type="GO" id="GO:0090374">
    <property type="term" value="P:oligopeptide export from mitochondrion"/>
    <property type="evidence" value="ECO:0007669"/>
    <property type="project" value="TreeGrafter"/>
</dbReference>
<evidence type="ECO:0000313" key="18">
    <source>
        <dbReference type="Proteomes" id="UP000694388"/>
    </source>
</evidence>
<feature type="transmembrane region" description="Helical" evidence="14">
    <location>
        <begin position="51"/>
        <end position="73"/>
    </location>
</feature>
<sequence>MQFSQEPNFSMLLNMCLKTVFIFSLVFSISCVSCVLCLGQFRFADCLDITFMLFGVLAAALHGIALPAMMLLFGEMTDLFVNNAMNVTGNPSTNSTLEETMTIFAYYYVGIGAAILIVAFIQISFWERAAARQTRRLRQTFFHALMRQDMSWFDVNTLGELNTRLTDDINKISEGIGDKVALLIQSLSSFVSGFIIGFVRGWKLTLVILAVSPLLAITAALMSKLLTAFTNKELQAYSKAGAVAEEVLSCIRTVVAFGGQNKEIERYKKNLNEAKAVGIKKAIITNLAIGFTFFLIYGSYALAFWYGGELVNTDHYTVGNVLQVFFCVIIGAFALGQAAPNIEAFFNSRGAAYVIFNIIDKEPPIDNFSKIGYKPQKLKGRVEFKNVHFMYPSRLDVKVLQGLDLTVNSGETLALVGSSGCGKSTTIQLLQRFYDPQQGMVCVDGQDVRSLNVRWLRESIGIVSQEPVLFATTIEENIRYGREDVTMEEIEKAAHDANALNFINKLPEKFDTQVGERGAQLSGGQKQRIAIARALVRNPKILLLDEATSALDTESEAIVQNALDKARKGRTTIVIAHRLSTVQNADVIASLENGRVVERGTHDELMNRKGVYHTLVTLQTFHKEGETNDKITLQENPHSPVKSRTPSFSMSIKSDKGVQDKKDDEEEEVEDLPDASFLDVLKLNKSEWPFLMVGTFCSACNGAVQPAFAVIFSNAIGAFAIIDPDERKQQIMLFSLLYLALGVVCFVTFFLQGFLFGYSGETLTQRLRDRGFQSMLRQDISWFDEPKNCTGALTTRLATDASQVKGMTGSRLAIIAQNIANMVTGIIISFIYGWQLTLLILGIVPVIAFAGMMEMKALIGHAAKDRKNMEAAGKISTEAVENIRTVISLTREPTMERNYFEKLEIPYRLGMKKSLIHGFTFGFSQCIMFFAQAAAFRFGAYLVVNGFMEFSNVFLVFSAIVFGAMAVGQTSSFAPDYSKAKMSTRHLFQLFRQQPLIDYNSTAGEKPTSCIGSIEFQNVHFNYPMRPDVPVLKQLNISVKQGETLALVGSSGCGKSTSVQLLERFYDPLRGRLILDGKDLKSLNIAWLRDQMGIVSQEPVLFDCSIAENIAYGDNSRQVMQHELEDSARAANIHSFIEGLPEVGHNSTFCFNMGEVLMIVVVNVMMSFICSMWQQALAGGGSISFCRGVVMPLMRCPFRS</sequence>
<evidence type="ECO:0000259" key="16">
    <source>
        <dbReference type="PROSITE" id="PS50929"/>
    </source>
</evidence>
<dbReference type="Proteomes" id="UP000694388">
    <property type="component" value="Unplaced"/>
</dbReference>
<evidence type="ECO:0000256" key="7">
    <source>
        <dbReference type="ARBA" id="ARBA00022741"/>
    </source>
</evidence>
<evidence type="ECO:0000256" key="2">
    <source>
        <dbReference type="ARBA" id="ARBA00007577"/>
    </source>
</evidence>
<dbReference type="GO" id="GO:0016887">
    <property type="term" value="F:ATP hydrolysis activity"/>
    <property type="evidence" value="ECO:0007669"/>
    <property type="project" value="InterPro"/>
</dbReference>
<keyword evidence="18" id="KW-1185">Reference proteome</keyword>
<feature type="transmembrane region" description="Helical" evidence="14">
    <location>
        <begin position="204"/>
        <end position="222"/>
    </location>
</feature>
<reference evidence="17" key="2">
    <citation type="submission" date="2025-09" db="UniProtKB">
        <authorList>
            <consortium name="Ensembl"/>
        </authorList>
    </citation>
    <scope>IDENTIFICATION</scope>
</reference>
<evidence type="ECO:0000256" key="14">
    <source>
        <dbReference type="SAM" id="Phobius"/>
    </source>
</evidence>
<dbReference type="PROSITE" id="PS50893">
    <property type="entry name" value="ABC_TRANSPORTER_2"/>
    <property type="match status" value="1"/>
</dbReference>
<reference evidence="17" key="1">
    <citation type="submission" date="2025-08" db="UniProtKB">
        <authorList>
            <consortium name="Ensembl"/>
        </authorList>
    </citation>
    <scope>IDENTIFICATION</scope>
</reference>
<dbReference type="FunFam" id="3.40.50.300:FF:000479">
    <property type="entry name" value="Multidrug resistance protein 1A"/>
    <property type="match status" value="1"/>
</dbReference>
<evidence type="ECO:0000259" key="15">
    <source>
        <dbReference type="PROSITE" id="PS50893"/>
    </source>
</evidence>
<evidence type="ECO:0000256" key="10">
    <source>
        <dbReference type="ARBA" id="ARBA00022989"/>
    </source>
</evidence>
<dbReference type="InterPro" id="IPR036640">
    <property type="entry name" value="ABC1_TM_sf"/>
</dbReference>
<evidence type="ECO:0000256" key="4">
    <source>
        <dbReference type="ARBA" id="ARBA00022475"/>
    </source>
</evidence>
<evidence type="ECO:0000256" key="11">
    <source>
        <dbReference type="ARBA" id="ARBA00023136"/>
    </source>
</evidence>
<keyword evidence="12" id="KW-0325">Glycoprotein</keyword>
<dbReference type="SMART" id="SM00382">
    <property type="entry name" value="AAA"/>
    <property type="match status" value="2"/>
</dbReference>
<dbReference type="FunFam" id="1.20.1560.10:FF:000018">
    <property type="entry name" value="ATP-binding cassette subfamily B member 11"/>
    <property type="match status" value="1"/>
</dbReference>
<feature type="transmembrane region" description="Helical" evidence="14">
    <location>
        <begin position="1156"/>
        <end position="1174"/>
    </location>
</feature>
<dbReference type="PANTHER" id="PTHR43394:SF27">
    <property type="entry name" value="ATP-DEPENDENT TRANSLOCASE ABCB1-LIKE"/>
    <property type="match status" value="1"/>
</dbReference>
<feature type="transmembrane region" description="Helical" evidence="14">
    <location>
        <begin position="915"/>
        <end position="934"/>
    </location>
</feature>
<evidence type="ECO:0000313" key="17">
    <source>
        <dbReference type="Ensembl" id="ENSEBUP00000027149.1"/>
    </source>
</evidence>
<evidence type="ECO:0000256" key="12">
    <source>
        <dbReference type="ARBA" id="ARBA00023180"/>
    </source>
</evidence>
<feature type="transmembrane region" description="Helical" evidence="14">
    <location>
        <begin position="812"/>
        <end position="832"/>
    </location>
</feature>
<organism evidence="17 18">
    <name type="scientific">Eptatretus burgeri</name>
    <name type="common">Inshore hagfish</name>
    <dbReference type="NCBI Taxonomy" id="7764"/>
    <lineage>
        <taxon>Eukaryota</taxon>
        <taxon>Metazoa</taxon>
        <taxon>Chordata</taxon>
        <taxon>Craniata</taxon>
        <taxon>Vertebrata</taxon>
        <taxon>Cyclostomata</taxon>
        <taxon>Myxini</taxon>
        <taxon>Myxiniformes</taxon>
        <taxon>Myxinidae</taxon>
        <taxon>Eptatretinae</taxon>
        <taxon>Eptatretus</taxon>
    </lineage>
</organism>
<dbReference type="Gene3D" id="1.20.1560.10">
    <property type="entry name" value="ABC transporter type 1, transmembrane domain"/>
    <property type="match status" value="1"/>
</dbReference>
<keyword evidence="3" id="KW-0813">Transport</keyword>
<feature type="transmembrane region" description="Helical" evidence="14">
    <location>
        <begin position="20"/>
        <end position="39"/>
    </location>
</feature>
<feature type="region of interest" description="Disordered" evidence="13">
    <location>
        <begin position="629"/>
        <end position="670"/>
    </location>
</feature>
<dbReference type="SUPFAM" id="SSF52540">
    <property type="entry name" value="P-loop containing nucleoside triphosphate hydrolases"/>
    <property type="match status" value="2"/>
</dbReference>
<evidence type="ECO:0000256" key="8">
    <source>
        <dbReference type="ARBA" id="ARBA00022840"/>
    </source>
</evidence>
<dbReference type="FunFam" id="1.20.1560.10:FF:000046">
    <property type="entry name" value="ATP-binding cassette subfamily B member 11"/>
    <property type="match status" value="1"/>
</dbReference>
<accession>A0A8C4X1T1</accession>
<feature type="domain" description="ABC transporter" evidence="15">
    <location>
        <begin position="382"/>
        <end position="618"/>
    </location>
</feature>
<dbReference type="GO" id="GO:0005524">
    <property type="term" value="F:ATP binding"/>
    <property type="evidence" value="ECO:0007669"/>
    <property type="project" value="UniProtKB-KW"/>
</dbReference>
<proteinExistence type="inferred from homology"/>
<dbReference type="CDD" id="cd03249">
    <property type="entry name" value="ABC_MTABC3_MDL1_MDL2"/>
    <property type="match status" value="1"/>
</dbReference>
<feature type="transmembrane region" description="Helical" evidence="14">
    <location>
        <begin position="734"/>
        <end position="758"/>
    </location>
</feature>
<dbReference type="Gene3D" id="3.40.50.300">
    <property type="entry name" value="P-loop containing nucleotide triphosphate hydrolases"/>
    <property type="match status" value="2"/>
</dbReference>
<feature type="transmembrane region" description="Helical" evidence="14">
    <location>
        <begin position="838"/>
        <end position="859"/>
    </location>
</feature>
<evidence type="ECO:0000256" key="5">
    <source>
        <dbReference type="ARBA" id="ARBA00022692"/>
    </source>
</evidence>
<protein>
    <submittedName>
        <fullName evidence="17">ATP binding cassette subfamily B member 1</fullName>
    </submittedName>
</protein>
<evidence type="ECO:0000256" key="13">
    <source>
        <dbReference type="SAM" id="MobiDB-lite"/>
    </source>
</evidence>
<keyword evidence="11 14" id="KW-0472">Membrane</keyword>
<evidence type="ECO:0000256" key="6">
    <source>
        <dbReference type="ARBA" id="ARBA00022737"/>
    </source>
</evidence>
<dbReference type="PANTHER" id="PTHR43394">
    <property type="entry name" value="ATP-DEPENDENT PERMEASE MDL1, MITOCHONDRIAL"/>
    <property type="match status" value="1"/>
</dbReference>
<comment type="similarity">
    <text evidence="2">Belongs to the ABC transporter superfamily. ABCB family. Multidrug resistance exporter (TC 3.A.1.201) subfamily.</text>
</comment>
<feature type="transmembrane region" description="Helical" evidence="14">
    <location>
        <begin position="318"/>
        <end position="339"/>
    </location>
</feature>
<dbReference type="InterPro" id="IPR039421">
    <property type="entry name" value="Type_1_exporter"/>
</dbReference>
<dbReference type="PROSITE" id="PS00211">
    <property type="entry name" value="ABC_TRANSPORTER_1"/>
    <property type="match status" value="1"/>
</dbReference>
<dbReference type="InterPro" id="IPR027417">
    <property type="entry name" value="P-loop_NTPase"/>
</dbReference>
<dbReference type="InterPro" id="IPR003593">
    <property type="entry name" value="AAA+_ATPase"/>
</dbReference>
<dbReference type="Pfam" id="PF00664">
    <property type="entry name" value="ABC_membrane"/>
    <property type="match status" value="2"/>
</dbReference>
<dbReference type="Ensembl" id="ENSEBUT00000027725.1">
    <property type="protein sequence ID" value="ENSEBUP00000027149.1"/>
    <property type="gene ID" value="ENSEBUG00000016665.1"/>
</dbReference>
<dbReference type="Pfam" id="PF00005">
    <property type="entry name" value="ABC_tran"/>
    <property type="match status" value="2"/>
</dbReference>
<dbReference type="CDD" id="cd18577">
    <property type="entry name" value="ABC_6TM_Pgp_ABCB1_D1_like"/>
    <property type="match status" value="1"/>
</dbReference>